<proteinExistence type="predicted"/>
<gene>
    <name evidence="1" type="ORF">EVG20_g3455</name>
</gene>
<dbReference type="Proteomes" id="UP000298327">
    <property type="component" value="Unassembled WGS sequence"/>
</dbReference>
<accession>A0A4Y9Z1L0</accession>
<comment type="caution">
    <text evidence="1">The sequence shown here is derived from an EMBL/GenBank/DDBJ whole genome shotgun (WGS) entry which is preliminary data.</text>
</comment>
<dbReference type="AlphaFoldDB" id="A0A4Y9Z1L0"/>
<keyword evidence="2" id="KW-1185">Reference proteome</keyword>
<reference evidence="1 2" key="1">
    <citation type="submission" date="2019-02" db="EMBL/GenBank/DDBJ databases">
        <title>Genome sequencing of the rare red list fungi Dentipellis fragilis.</title>
        <authorList>
            <person name="Buettner E."/>
            <person name="Kellner H."/>
        </authorList>
    </citation>
    <scope>NUCLEOTIDE SEQUENCE [LARGE SCALE GENOMIC DNA]</scope>
    <source>
        <strain evidence="1 2">DSM 105465</strain>
    </source>
</reference>
<name>A0A4Y9Z1L0_9AGAM</name>
<dbReference type="EMBL" id="SEOQ01000155">
    <property type="protein sequence ID" value="TFY68716.1"/>
    <property type="molecule type" value="Genomic_DNA"/>
</dbReference>
<evidence type="ECO:0000313" key="1">
    <source>
        <dbReference type="EMBL" id="TFY68716.1"/>
    </source>
</evidence>
<protein>
    <submittedName>
        <fullName evidence="1">Uncharacterized protein</fullName>
    </submittedName>
</protein>
<sequence length="225" mass="25147">MPSSRPSHHSILAFALHIHVAPFAPSFYSLFPLLPPLYPHRVGLSLRLEFVPHRRRPAHAPPRLIVIARDQVASPCDAHYQLWLSGGVSAHSALQGRSGRLALQVAGHDFLRRMVEAVDSPREWAPRALSPWHRSSAAPRADSGWLSAYMAAPTAARVQYCLPPPASGAGALSPPPSCIRFCYTAPLYHSHTSPVPLLRIHRYRTHITIWFDFIWLEHTYTTNTL</sequence>
<organism evidence="1 2">
    <name type="scientific">Dentipellis fragilis</name>
    <dbReference type="NCBI Taxonomy" id="205917"/>
    <lineage>
        <taxon>Eukaryota</taxon>
        <taxon>Fungi</taxon>
        <taxon>Dikarya</taxon>
        <taxon>Basidiomycota</taxon>
        <taxon>Agaricomycotina</taxon>
        <taxon>Agaricomycetes</taxon>
        <taxon>Russulales</taxon>
        <taxon>Hericiaceae</taxon>
        <taxon>Dentipellis</taxon>
    </lineage>
</organism>
<evidence type="ECO:0000313" key="2">
    <source>
        <dbReference type="Proteomes" id="UP000298327"/>
    </source>
</evidence>